<proteinExistence type="predicted"/>
<dbReference type="InterPro" id="IPR007372">
    <property type="entry name" value="Lipid/polyisoprenoid-bd_YceI"/>
</dbReference>
<dbReference type="Gene3D" id="2.40.128.110">
    <property type="entry name" value="Lipid/polyisoprenoid-binding, YceI-like"/>
    <property type="match status" value="1"/>
</dbReference>
<protein>
    <submittedName>
        <fullName evidence="3">YceI family protein</fullName>
    </submittedName>
</protein>
<accession>A0ABY8EXZ5</accession>
<dbReference type="SUPFAM" id="SSF101874">
    <property type="entry name" value="YceI-like"/>
    <property type="match status" value="1"/>
</dbReference>
<dbReference type="SMART" id="SM00867">
    <property type="entry name" value="YceI"/>
    <property type="match status" value="1"/>
</dbReference>
<evidence type="ECO:0000313" key="3">
    <source>
        <dbReference type="EMBL" id="WFE87865.1"/>
    </source>
</evidence>
<feature type="domain" description="Lipid/polyisoprenoid-binding YceI-like" evidence="2">
    <location>
        <begin position="26"/>
        <end position="184"/>
    </location>
</feature>
<dbReference type="PANTHER" id="PTHR34406">
    <property type="entry name" value="PROTEIN YCEI"/>
    <property type="match status" value="1"/>
</dbReference>
<dbReference type="PANTHER" id="PTHR34406:SF1">
    <property type="entry name" value="PROTEIN YCEI"/>
    <property type="match status" value="1"/>
</dbReference>
<gene>
    <name evidence="3" type="ORF">K1718_17050</name>
</gene>
<keyword evidence="4" id="KW-1185">Reference proteome</keyword>
<name>A0ABY8EXZ5_9HYPH</name>
<dbReference type="Pfam" id="PF04264">
    <property type="entry name" value="YceI"/>
    <property type="match status" value="1"/>
</dbReference>
<reference evidence="3 4" key="1">
    <citation type="submission" date="2023-03" db="EMBL/GenBank/DDBJ databases">
        <title>Roseibium porphyridii sp. nov. and Roseibium rhodosorbium sp. nov. isolated from marine algae, Porphyridium cruentum and Rhodosorus marinus, respectively.</title>
        <authorList>
            <person name="Lee M.W."/>
            <person name="Choi B.J."/>
            <person name="Lee J.K."/>
            <person name="Choi D.G."/>
            <person name="Baek J.H."/>
            <person name="Bayburt H."/>
            <person name="Kim J.M."/>
            <person name="Han D.M."/>
            <person name="Kim K.H."/>
            <person name="Jeon C.O."/>
        </authorList>
    </citation>
    <scope>NUCLEOTIDE SEQUENCE [LARGE SCALE GENOMIC DNA]</scope>
    <source>
        <strain evidence="3 4">KMA01</strain>
    </source>
</reference>
<dbReference type="Proteomes" id="UP001209803">
    <property type="component" value="Chromosome"/>
</dbReference>
<dbReference type="EMBL" id="CP120863">
    <property type="protein sequence ID" value="WFE87865.1"/>
    <property type="molecule type" value="Genomic_DNA"/>
</dbReference>
<dbReference type="RefSeq" id="WP_265681442.1">
    <property type="nucleotide sequence ID" value="NZ_CP120863.1"/>
</dbReference>
<evidence type="ECO:0000313" key="4">
    <source>
        <dbReference type="Proteomes" id="UP001209803"/>
    </source>
</evidence>
<evidence type="ECO:0000256" key="1">
    <source>
        <dbReference type="SAM" id="SignalP"/>
    </source>
</evidence>
<evidence type="ECO:0000259" key="2">
    <source>
        <dbReference type="SMART" id="SM00867"/>
    </source>
</evidence>
<sequence length="185" mass="19356">MILKNIFLSLGIAVSLGLVSPGLADTWTVDQENSQLGFEVQQGSSRLTGLFGSWKASIDFDPAEPEAAKISAEINPATAKTGNAQFDGTLPNQDWFDVSAFPAATFQSNTVTLVEGNSYRADGTLTIKGMEQPVELDFTLEITGDTAKATGTATVNRLSHGLGAGVGTDTVGDIVSVTLDLTATR</sequence>
<feature type="signal peptide" evidence="1">
    <location>
        <begin position="1"/>
        <end position="24"/>
    </location>
</feature>
<feature type="chain" id="PRO_5045347614" evidence="1">
    <location>
        <begin position="25"/>
        <end position="185"/>
    </location>
</feature>
<dbReference type="InterPro" id="IPR036761">
    <property type="entry name" value="TTHA0802/YceI-like_sf"/>
</dbReference>
<keyword evidence="1" id="KW-0732">Signal</keyword>
<organism evidence="3 4">
    <name type="scientific">Roseibium porphyridii</name>
    <dbReference type="NCBI Taxonomy" id="2866279"/>
    <lineage>
        <taxon>Bacteria</taxon>
        <taxon>Pseudomonadati</taxon>
        <taxon>Pseudomonadota</taxon>
        <taxon>Alphaproteobacteria</taxon>
        <taxon>Hyphomicrobiales</taxon>
        <taxon>Stappiaceae</taxon>
        <taxon>Roseibium</taxon>
    </lineage>
</organism>